<evidence type="ECO:0000313" key="2">
    <source>
        <dbReference type="EMBL" id="AUB44291.1"/>
    </source>
</evidence>
<keyword evidence="2" id="KW-0614">Plasmid</keyword>
<dbReference type="AlphaFoldDB" id="A0A2K8T9G3"/>
<feature type="region of interest" description="Disordered" evidence="1">
    <location>
        <begin position="92"/>
        <end position="112"/>
    </location>
</feature>
<dbReference type="KEGG" id="nfl:COO91_10514"/>
<evidence type="ECO:0000256" key="1">
    <source>
        <dbReference type="SAM" id="MobiDB-lite"/>
    </source>
</evidence>
<dbReference type="EMBL" id="CP024793">
    <property type="protein sequence ID" value="AUB44291.1"/>
    <property type="molecule type" value="Genomic_DNA"/>
</dbReference>
<protein>
    <submittedName>
        <fullName evidence="2">Uncharacterized protein</fullName>
    </submittedName>
</protein>
<dbReference type="RefSeq" id="WP_100904076.1">
    <property type="nucleotide sequence ID" value="NZ_CAWNNC010000009.1"/>
</dbReference>
<evidence type="ECO:0000313" key="3">
    <source>
        <dbReference type="Proteomes" id="UP000232003"/>
    </source>
</evidence>
<proteinExistence type="predicted"/>
<geneLocation type="plasmid" evidence="3">
    <name>pnfsy08</name>
</geneLocation>
<sequence length="155" mass="17638">MAELPKITLLALLIALEQLETPLGPQEKQALENTAQQLYLDPDDWDFIKEGLMAVVEANPKLSHNYCAALAQLQMIKGNIPSEQMFTQEEVETELPRENKEPTTFGFFEGEPDRESDEILNLTIDVLTRKEPEKAVKNLSFLKRLRSQLSKPQTL</sequence>
<gene>
    <name evidence="2" type="ORF">COO91_10514</name>
</gene>
<dbReference type="Proteomes" id="UP000232003">
    <property type="component" value="Plasmid pNFSY08"/>
</dbReference>
<name>A0A2K8T9G3_9NOSO</name>
<keyword evidence="3" id="KW-1185">Reference proteome</keyword>
<accession>A0A2K8T9G3</accession>
<organism evidence="2 3">
    <name type="scientific">Nostoc flagelliforme CCNUN1</name>
    <dbReference type="NCBI Taxonomy" id="2038116"/>
    <lineage>
        <taxon>Bacteria</taxon>
        <taxon>Bacillati</taxon>
        <taxon>Cyanobacteriota</taxon>
        <taxon>Cyanophyceae</taxon>
        <taxon>Nostocales</taxon>
        <taxon>Nostocaceae</taxon>
        <taxon>Nostoc</taxon>
    </lineage>
</organism>
<reference evidence="2 3" key="1">
    <citation type="submission" date="2017-11" db="EMBL/GenBank/DDBJ databases">
        <title>Complete genome of a free-living desiccation-tolerant cyanobacterium and its photosynthetic adaptation to extreme terrestrial habitat.</title>
        <authorList>
            <person name="Shang J."/>
        </authorList>
    </citation>
    <scope>NUCLEOTIDE SEQUENCE [LARGE SCALE GENOMIC DNA]</scope>
    <source>
        <strain evidence="2 3">CCNUN1</strain>
        <plasmid evidence="3">pnfsy08</plasmid>
    </source>
</reference>
<dbReference type="OrthoDB" id="463388at2"/>